<dbReference type="Pfam" id="PF14630">
    <property type="entry name" value="ORC5_C"/>
    <property type="match status" value="1"/>
</dbReference>
<dbReference type="EMBL" id="ML213513">
    <property type="protein sequence ID" value="TFK50527.1"/>
    <property type="molecule type" value="Genomic_DNA"/>
</dbReference>
<feature type="domain" description="Origin recognition complex subunit 5 C-terminal" evidence="2">
    <location>
        <begin position="341"/>
        <end position="491"/>
    </location>
</feature>
<dbReference type="STRING" id="5364.A0A5C3MZQ8"/>
<reference evidence="3 4" key="1">
    <citation type="journal article" date="2019" name="Nat. Ecol. Evol.">
        <title>Megaphylogeny resolves global patterns of mushroom evolution.</title>
        <authorList>
            <person name="Varga T."/>
            <person name="Krizsan K."/>
            <person name="Foldi C."/>
            <person name="Dima B."/>
            <person name="Sanchez-Garcia M."/>
            <person name="Sanchez-Ramirez S."/>
            <person name="Szollosi G.J."/>
            <person name="Szarkandi J.G."/>
            <person name="Papp V."/>
            <person name="Albert L."/>
            <person name="Andreopoulos W."/>
            <person name="Angelini C."/>
            <person name="Antonin V."/>
            <person name="Barry K.W."/>
            <person name="Bougher N.L."/>
            <person name="Buchanan P."/>
            <person name="Buyck B."/>
            <person name="Bense V."/>
            <person name="Catcheside P."/>
            <person name="Chovatia M."/>
            <person name="Cooper J."/>
            <person name="Damon W."/>
            <person name="Desjardin D."/>
            <person name="Finy P."/>
            <person name="Geml J."/>
            <person name="Haridas S."/>
            <person name="Hughes K."/>
            <person name="Justo A."/>
            <person name="Karasinski D."/>
            <person name="Kautmanova I."/>
            <person name="Kiss B."/>
            <person name="Kocsube S."/>
            <person name="Kotiranta H."/>
            <person name="LaButti K.M."/>
            <person name="Lechner B.E."/>
            <person name="Liimatainen K."/>
            <person name="Lipzen A."/>
            <person name="Lukacs Z."/>
            <person name="Mihaltcheva S."/>
            <person name="Morgado L.N."/>
            <person name="Niskanen T."/>
            <person name="Noordeloos M.E."/>
            <person name="Ohm R.A."/>
            <person name="Ortiz-Santana B."/>
            <person name="Ovrebo C."/>
            <person name="Racz N."/>
            <person name="Riley R."/>
            <person name="Savchenko A."/>
            <person name="Shiryaev A."/>
            <person name="Soop K."/>
            <person name="Spirin V."/>
            <person name="Szebenyi C."/>
            <person name="Tomsovsky M."/>
            <person name="Tulloss R.E."/>
            <person name="Uehling J."/>
            <person name="Grigoriev I.V."/>
            <person name="Vagvolgyi C."/>
            <person name="Papp T."/>
            <person name="Martin F.M."/>
            <person name="Miettinen O."/>
            <person name="Hibbett D.S."/>
            <person name="Nagy L.G."/>
        </authorList>
    </citation>
    <scope>NUCLEOTIDE SEQUENCE [LARGE SCALE GENOMIC DNA]</scope>
    <source>
        <strain evidence="3 4">OMC1185</strain>
    </source>
</reference>
<dbReference type="InterPro" id="IPR020796">
    <property type="entry name" value="ORC5"/>
</dbReference>
<evidence type="ECO:0000259" key="2">
    <source>
        <dbReference type="Pfam" id="PF14630"/>
    </source>
</evidence>
<dbReference type="InterPro" id="IPR047088">
    <property type="entry name" value="ORC5_C"/>
</dbReference>
<organism evidence="3 4">
    <name type="scientific">Heliocybe sulcata</name>
    <dbReference type="NCBI Taxonomy" id="5364"/>
    <lineage>
        <taxon>Eukaryota</taxon>
        <taxon>Fungi</taxon>
        <taxon>Dikarya</taxon>
        <taxon>Basidiomycota</taxon>
        <taxon>Agaricomycotina</taxon>
        <taxon>Agaricomycetes</taxon>
        <taxon>Gloeophyllales</taxon>
        <taxon>Gloeophyllaceae</taxon>
        <taxon>Heliocybe</taxon>
    </lineage>
</organism>
<dbReference type="PANTHER" id="PTHR12705:SF0">
    <property type="entry name" value="ORIGIN RECOGNITION COMPLEX SUBUNIT 5"/>
    <property type="match status" value="1"/>
</dbReference>
<feature type="region of interest" description="Disordered" evidence="1">
    <location>
        <begin position="370"/>
        <end position="392"/>
    </location>
</feature>
<dbReference type="OrthoDB" id="365981at2759"/>
<evidence type="ECO:0000313" key="3">
    <source>
        <dbReference type="EMBL" id="TFK50527.1"/>
    </source>
</evidence>
<dbReference type="AlphaFoldDB" id="A0A5C3MZQ8"/>
<evidence type="ECO:0000313" key="4">
    <source>
        <dbReference type="Proteomes" id="UP000305948"/>
    </source>
</evidence>
<dbReference type="GO" id="GO:0005664">
    <property type="term" value="C:nuclear origin of replication recognition complex"/>
    <property type="evidence" value="ECO:0007669"/>
    <property type="project" value="TreeGrafter"/>
</dbReference>
<dbReference type="GO" id="GO:0003688">
    <property type="term" value="F:DNA replication origin binding"/>
    <property type="evidence" value="ECO:0007669"/>
    <property type="project" value="TreeGrafter"/>
</dbReference>
<protein>
    <recommendedName>
        <fullName evidence="2">Origin recognition complex subunit 5 C-terminal domain-containing protein</fullName>
    </recommendedName>
</protein>
<evidence type="ECO:0000256" key="1">
    <source>
        <dbReference type="SAM" id="MobiDB-lite"/>
    </source>
</evidence>
<gene>
    <name evidence="3" type="ORF">OE88DRAFT_1750843</name>
</gene>
<keyword evidence="4" id="KW-1185">Reference proteome</keyword>
<dbReference type="GO" id="GO:0006270">
    <property type="term" value="P:DNA replication initiation"/>
    <property type="evidence" value="ECO:0007669"/>
    <property type="project" value="TreeGrafter"/>
</dbReference>
<accession>A0A5C3MZQ8</accession>
<dbReference type="PANTHER" id="PTHR12705">
    <property type="entry name" value="ORIGIN RECOGNITION COMPLEX SUBUNIT 5"/>
    <property type="match status" value="1"/>
</dbReference>
<proteinExistence type="predicted"/>
<sequence>MADLATLSSSYPSQGTLIATLHALLTATPPSFMHITDAHCSRLTSCALKRLLDVIALESDHKTVYASASISAVAAFTPRILFDSILNALARHSPTWDDGCANWSCTDGARYNESLDSFIWGIKDVHDYLRRNRNDAAVEVRMVLLVERAERLLPELMVALTRLAELTQTPLTTIFTSSLPWYDIKPPLGAAPDPYHLYVDPPNQKSTLQNLSTSLTEYLPSGSHYSILTRISKESIQSLQAPYISALHSVCGHFVSDPDELTYLSATLWPAFLDELARLATEGGVDYEEEEGELDITDELKLRLLKAFSPKFREALDVLYPRLGSAPASSLSSQVPSRLNLTRTEKYILIASYLASTNPTKSDMRMLYRGSEGGRRKRRKSSVLTSSRKGKDGAAIKVPQRLLGPTAFPLDRMMAILGNLMVEHEEDLDFGNEGTRERAAEVEVGRAGLLGAITTLTQAHLLTGTWPTYKCAVGYEAVLEVARDVGVSLGERIWEAP</sequence>
<dbReference type="Proteomes" id="UP000305948">
    <property type="component" value="Unassembled WGS sequence"/>
</dbReference>
<name>A0A5C3MZQ8_9AGAM</name>